<evidence type="ECO:0000313" key="5">
    <source>
        <dbReference type="EMBL" id="GIN64102.1"/>
    </source>
</evidence>
<keyword evidence="1 3" id="KW-0732">Signal</keyword>
<evidence type="ECO:0000259" key="4">
    <source>
        <dbReference type="PROSITE" id="PS51272"/>
    </source>
</evidence>
<feature type="compositionally biased region" description="Gly residues" evidence="2">
    <location>
        <begin position="307"/>
        <end position="318"/>
    </location>
</feature>
<dbReference type="InterPro" id="IPR001119">
    <property type="entry name" value="SLH_dom"/>
</dbReference>
<gene>
    <name evidence="5" type="ORF">J27TS8_40950</name>
</gene>
<dbReference type="PROSITE" id="PS51272">
    <property type="entry name" value="SLH"/>
    <property type="match status" value="1"/>
</dbReference>
<evidence type="ECO:0000256" key="2">
    <source>
        <dbReference type="SAM" id="MobiDB-lite"/>
    </source>
</evidence>
<keyword evidence="6" id="KW-1185">Reference proteome</keyword>
<feature type="domain" description="SLH" evidence="4">
    <location>
        <begin position="87"/>
        <end position="150"/>
    </location>
</feature>
<feature type="compositionally biased region" description="Low complexity" evidence="2">
    <location>
        <begin position="286"/>
        <end position="299"/>
    </location>
</feature>
<dbReference type="Pfam" id="PF00395">
    <property type="entry name" value="SLH"/>
    <property type="match status" value="2"/>
</dbReference>
<feature type="region of interest" description="Disordered" evidence="2">
    <location>
        <begin position="284"/>
        <end position="323"/>
    </location>
</feature>
<proteinExistence type="predicted"/>
<dbReference type="RefSeq" id="WP_095311926.1">
    <property type="nucleotide sequence ID" value="NZ_BORC01000010.1"/>
</dbReference>
<evidence type="ECO:0000256" key="3">
    <source>
        <dbReference type="SAM" id="SignalP"/>
    </source>
</evidence>
<evidence type="ECO:0000256" key="1">
    <source>
        <dbReference type="ARBA" id="ARBA00022729"/>
    </source>
</evidence>
<dbReference type="EMBL" id="BORC01000010">
    <property type="protein sequence ID" value="GIN64102.1"/>
    <property type="molecule type" value="Genomic_DNA"/>
</dbReference>
<accession>A0A920BW55</accession>
<name>A0A920BW55_9BACI</name>
<organism evidence="5 6">
    <name type="scientific">Robertmurraya siralis</name>
    <dbReference type="NCBI Taxonomy" id="77777"/>
    <lineage>
        <taxon>Bacteria</taxon>
        <taxon>Bacillati</taxon>
        <taxon>Bacillota</taxon>
        <taxon>Bacilli</taxon>
        <taxon>Bacillales</taxon>
        <taxon>Bacillaceae</taxon>
        <taxon>Robertmurraya</taxon>
    </lineage>
</organism>
<reference evidence="5" key="1">
    <citation type="submission" date="2021-03" db="EMBL/GenBank/DDBJ databases">
        <title>Antimicrobial resistance genes in bacteria isolated from Japanese honey, and their potential for conferring macrolide and lincosamide resistance in the American foulbrood pathogen Paenibacillus larvae.</title>
        <authorList>
            <person name="Okamoto M."/>
            <person name="Kumagai M."/>
            <person name="Kanamori H."/>
            <person name="Takamatsu D."/>
        </authorList>
    </citation>
    <scope>NUCLEOTIDE SEQUENCE</scope>
    <source>
        <strain evidence="5">J27TS8</strain>
    </source>
</reference>
<sequence>MKKFTKNRSGRVLIASAIAAGFLIMGVQSASAQPFTDVSAKYAEAVGYLTENGAQGLTERTFGVNEEIKRVDAAVLIANTLQLDTDKAPESGFTDVPKRAQGAVNALKAQGITSGKTNTSFGSANSITRGELAIWLQRGFQLTGKESEQFTDVSPRYKTAVSALLENRITNGISNHQFGTNNPIKRGDFSILAYKSFIANQYSKAQPLELKSINGTTVHVKIKGKLTIARPSLFQFTGGLDVKEARIIANSEETIVELTTSLQKPGETYKLTVFGLLPVKGELSFTTPPTTDTPTNPGNPGIPGNPGNPGGERPGGSYTGNDFSGTAASPKIYNGDVTVNLANIAMLSHSVVKGNLTLSGTAAPNLTLTNITVEGDLDLSKLSNAVNLELTNVTVAGETTF</sequence>
<protein>
    <recommendedName>
        <fullName evidence="4">SLH domain-containing protein</fullName>
    </recommendedName>
</protein>
<dbReference type="AlphaFoldDB" id="A0A920BW55"/>
<evidence type="ECO:0000313" key="6">
    <source>
        <dbReference type="Proteomes" id="UP000682111"/>
    </source>
</evidence>
<dbReference type="Proteomes" id="UP000682111">
    <property type="component" value="Unassembled WGS sequence"/>
</dbReference>
<comment type="caution">
    <text evidence="5">The sequence shown here is derived from an EMBL/GenBank/DDBJ whole genome shotgun (WGS) entry which is preliminary data.</text>
</comment>
<feature type="signal peptide" evidence="3">
    <location>
        <begin position="1"/>
        <end position="32"/>
    </location>
</feature>
<feature type="chain" id="PRO_5037756452" description="SLH domain-containing protein" evidence="3">
    <location>
        <begin position="33"/>
        <end position="401"/>
    </location>
</feature>